<reference evidence="2" key="1">
    <citation type="submission" date="2015-10" db="EMBL/GenBank/DDBJ databases">
        <authorList>
            <person name="Gilbert D.G."/>
        </authorList>
    </citation>
    <scope>NUCLEOTIDE SEQUENCE</scope>
    <source>
        <strain evidence="2">Phyl III-seqv23</strain>
    </source>
</reference>
<dbReference type="EMBL" id="LN899819">
    <property type="protein sequence ID" value="CUV11252.1"/>
    <property type="molecule type" value="Genomic_DNA"/>
</dbReference>
<proteinExistence type="predicted"/>
<organism evidence="2">
    <name type="scientific">Ralstonia solanacearum</name>
    <name type="common">Pseudomonas solanacearum</name>
    <dbReference type="NCBI Taxonomy" id="305"/>
    <lineage>
        <taxon>Bacteria</taxon>
        <taxon>Pseudomonadati</taxon>
        <taxon>Pseudomonadota</taxon>
        <taxon>Betaproteobacteria</taxon>
        <taxon>Burkholderiales</taxon>
        <taxon>Burkholderiaceae</taxon>
        <taxon>Ralstonia</taxon>
        <taxon>Ralstonia solanacearum species complex</taxon>
    </lineage>
</organism>
<dbReference type="Pfam" id="PF19921">
    <property type="entry name" value="bpX5"/>
    <property type="match status" value="1"/>
</dbReference>
<dbReference type="AlphaFoldDB" id="A0A0S4TMG5"/>
<evidence type="ECO:0000313" key="2">
    <source>
        <dbReference type="EMBL" id="CUV11252.1"/>
    </source>
</evidence>
<protein>
    <recommendedName>
        <fullName evidence="1">MoxR-vWA-beta-propeller ternary system domain-containing protein</fullName>
    </recommendedName>
</protein>
<gene>
    <name evidence="2" type="ORF">RUN39_v1_70120</name>
</gene>
<feature type="domain" description="MoxR-vWA-beta-propeller ternary system" evidence="1">
    <location>
        <begin position="11"/>
        <end position="144"/>
    </location>
</feature>
<name>A0A0S4TMG5_RALSL</name>
<evidence type="ECO:0000259" key="1">
    <source>
        <dbReference type="Pfam" id="PF19921"/>
    </source>
</evidence>
<dbReference type="InterPro" id="IPR045548">
    <property type="entry name" value="bpX5"/>
</dbReference>
<sequence length="147" mass="15607">MIVPAAVERAWGWRASAVPPAPQAAVGWGDIARRLHARLSLPDAALAGGLQATANRDVLVVIGAPADLPWVEGVEYAAPHPEAPQLWVPTLVQPDIPCDLLARALTRAHARQPLLVWPRPAGVVPLDRALPLSAALLARIAVHWRGA</sequence>
<accession>A0A0S4TMG5</accession>